<dbReference type="InterPro" id="IPR017961">
    <property type="entry name" value="DNA_pol_Y-fam_little_finger"/>
</dbReference>
<dbReference type="Proteomes" id="UP000192391">
    <property type="component" value="Chromosome"/>
</dbReference>
<dbReference type="GO" id="GO:0005829">
    <property type="term" value="C:cytosol"/>
    <property type="evidence" value="ECO:0007669"/>
    <property type="project" value="TreeGrafter"/>
</dbReference>
<name>A0AAC9QYB7_EUBLI</name>
<dbReference type="AlphaFoldDB" id="A0AAC9QYB7"/>
<dbReference type="SUPFAM" id="SSF56672">
    <property type="entry name" value="DNA/RNA polymerases"/>
    <property type="match status" value="1"/>
</dbReference>
<proteinExistence type="inferred from homology"/>
<dbReference type="GO" id="GO:0009432">
    <property type="term" value="P:SOS response"/>
    <property type="evidence" value="ECO:0007669"/>
    <property type="project" value="TreeGrafter"/>
</dbReference>
<accession>A0AAC9QYB7</accession>
<dbReference type="Pfam" id="PF11799">
    <property type="entry name" value="IMS_C"/>
    <property type="match status" value="1"/>
</dbReference>
<feature type="domain" description="UmuC" evidence="6">
    <location>
        <begin position="20"/>
        <end position="231"/>
    </location>
</feature>
<evidence type="ECO:0000259" key="6">
    <source>
        <dbReference type="PROSITE" id="PS50173"/>
    </source>
</evidence>
<dbReference type="GO" id="GO:0032259">
    <property type="term" value="P:methylation"/>
    <property type="evidence" value="ECO:0007669"/>
    <property type="project" value="UniProtKB-KW"/>
</dbReference>
<reference evidence="8" key="1">
    <citation type="journal article" date="2017" name="Sci. Rep.">
        <title>Determination of the Genome and Primary Transcriptome of Syngas Fermenting Eubacterium limosum ATCC 8486.</title>
        <authorList>
            <person name="Song Y."/>
            <person name="Shin J."/>
            <person name="Jeong Y."/>
            <person name="Jin S."/>
            <person name="Lee J.K."/>
            <person name="Kim D.R."/>
            <person name="Kim S.C."/>
            <person name="Cho S."/>
            <person name="Cho B.K."/>
        </authorList>
    </citation>
    <scope>NUCLEOTIDE SEQUENCE [LARGE SCALE GENOMIC DNA]</scope>
    <source>
        <strain evidence="8">ATCC 8486</strain>
    </source>
</reference>
<organism evidence="7 8">
    <name type="scientific">Eubacterium limosum</name>
    <dbReference type="NCBI Taxonomy" id="1736"/>
    <lineage>
        <taxon>Bacteria</taxon>
        <taxon>Bacillati</taxon>
        <taxon>Bacillota</taxon>
        <taxon>Clostridia</taxon>
        <taxon>Eubacteriales</taxon>
        <taxon>Eubacteriaceae</taxon>
        <taxon>Eubacterium</taxon>
    </lineage>
</organism>
<dbReference type="GO" id="GO:0008168">
    <property type="term" value="F:methyltransferase activity"/>
    <property type="evidence" value="ECO:0007669"/>
    <property type="project" value="UniProtKB-KW"/>
</dbReference>
<dbReference type="Gene3D" id="3.40.1170.60">
    <property type="match status" value="1"/>
</dbReference>
<dbReference type="Gene3D" id="1.10.150.20">
    <property type="entry name" value="5' to 3' exonuclease, C-terminal subdomain"/>
    <property type="match status" value="1"/>
</dbReference>
<protein>
    <submittedName>
        <fullName evidence="7">DNA methylase</fullName>
    </submittedName>
</protein>
<evidence type="ECO:0000256" key="3">
    <source>
        <dbReference type="ARBA" id="ARBA00022695"/>
    </source>
</evidence>
<evidence type="ECO:0000313" key="7">
    <source>
        <dbReference type="EMBL" id="ARD67952.1"/>
    </source>
</evidence>
<dbReference type="GO" id="GO:0003887">
    <property type="term" value="F:DNA-directed DNA polymerase activity"/>
    <property type="evidence" value="ECO:0007669"/>
    <property type="project" value="UniProtKB-KW"/>
</dbReference>
<dbReference type="KEGG" id="elim:B2M23_09685"/>
<gene>
    <name evidence="7" type="ORF">B2M23_09685</name>
</gene>
<evidence type="ECO:0000256" key="5">
    <source>
        <dbReference type="ARBA" id="ARBA00022932"/>
    </source>
</evidence>
<dbReference type="InterPro" id="IPR043502">
    <property type="entry name" value="DNA/RNA_pol_sf"/>
</dbReference>
<dbReference type="PROSITE" id="PS50173">
    <property type="entry name" value="UMUC"/>
    <property type="match status" value="1"/>
</dbReference>
<evidence type="ECO:0000256" key="2">
    <source>
        <dbReference type="ARBA" id="ARBA00022457"/>
    </source>
</evidence>
<dbReference type="PANTHER" id="PTHR11076:SF35">
    <property type="entry name" value="DNA REPAIR PROTEIN HOMOLOG YOBH"/>
    <property type="match status" value="1"/>
</dbReference>
<sequence>MNASSKNTPLYSSGKLDSTYLCIDLKSFYASVECVERGLDPITSNLVVADVTRTQKTICLAVSPALKAYGIPGRPRLFEVEQKLKAVRLRTGKDVAYIAATPRMQLYIDYSARIYEIYLKYVSEEDIHVYSIDEVFMDVTHYLSVNQNKDGQPMTARALAKMIIQDIWTTTGITATAGIGTNLYLAKIAMDIVAKHVKADADGARIAELDEMSYRKLLWNHRPITDFWRVGRGIARRLEKNGMVTMGDVARMSLQRGADNRYGENLLYNEFGIDAELLIDHAWGIEPCTMADIKNYKPSNHSLSSGQVLPHAYDSVQGRLIVQEMVDLLVYDLIEKGLSTSSITLHIGYDKDGLNDRRYSGGIHIDHFGRAVPKPAHGTEKLTDAGGRPVYSNSAKKILHAALALYDRIIDKELMLRRVSLTFNDVEGTADRNIVYRQLSLFEEDFLEEEAEKQEQKIQQTLLKIKRRYGNNAIFKGMNLQDGATTLVRNNQIGGHKA</sequence>
<dbReference type="GO" id="GO:0042276">
    <property type="term" value="P:error-prone translesion synthesis"/>
    <property type="evidence" value="ECO:0007669"/>
    <property type="project" value="TreeGrafter"/>
</dbReference>
<keyword evidence="2" id="KW-0515">Mutator protein</keyword>
<dbReference type="InterPro" id="IPR043128">
    <property type="entry name" value="Rev_trsase/Diguanyl_cyclase"/>
</dbReference>
<keyword evidence="5" id="KW-0808">Transferase</keyword>
<dbReference type="GO" id="GO:0006281">
    <property type="term" value="P:DNA repair"/>
    <property type="evidence" value="ECO:0007669"/>
    <property type="project" value="InterPro"/>
</dbReference>
<dbReference type="EMBL" id="CP019962">
    <property type="protein sequence ID" value="ARD67952.1"/>
    <property type="molecule type" value="Genomic_DNA"/>
</dbReference>
<evidence type="ECO:0000256" key="4">
    <source>
        <dbReference type="ARBA" id="ARBA00022763"/>
    </source>
</evidence>
<keyword evidence="4" id="KW-0227">DNA damage</keyword>
<keyword evidence="3" id="KW-0548">Nucleotidyltransferase</keyword>
<evidence type="ECO:0000313" key="8">
    <source>
        <dbReference type="Proteomes" id="UP000192391"/>
    </source>
</evidence>
<keyword evidence="5" id="KW-0239">DNA-directed DNA polymerase</keyword>
<dbReference type="GO" id="GO:0003684">
    <property type="term" value="F:damaged DNA binding"/>
    <property type="evidence" value="ECO:0007669"/>
    <property type="project" value="InterPro"/>
</dbReference>
<dbReference type="Pfam" id="PF00817">
    <property type="entry name" value="IMS"/>
    <property type="match status" value="1"/>
</dbReference>
<dbReference type="InterPro" id="IPR001126">
    <property type="entry name" value="UmuC"/>
</dbReference>
<evidence type="ECO:0000256" key="1">
    <source>
        <dbReference type="ARBA" id="ARBA00010945"/>
    </source>
</evidence>
<dbReference type="InterPro" id="IPR050116">
    <property type="entry name" value="DNA_polymerase-Y"/>
</dbReference>
<dbReference type="Gene3D" id="3.30.70.270">
    <property type="match status" value="1"/>
</dbReference>
<keyword evidence="7" id="KW-0489">Methyltransferase</keyword>
<comment type="similarity">
    <text evidence="1">Belongs to the DNA polymerase type-Y family.</text>
</comment>
<dbReference type="PANTHER" id="PTHR11076">
    <property type="entry name" value="DNA REPAIR POLYMERASE UMUC / TRANSFERASE FAMILY MEMBER"/>
    <property type="match status" value="1"/>
</dbReference>